<protein>
    <submittedName>
        <fullName evidence="1">Unannotated protein</fullName>
    </submittedName>
</protein>
<sequence>MTNQLSPFCVDFYFDPMCPYAYQTSLWIREVRRQNGLHIDWRFFSLEEINRPEGKKHPWEREIGYGWSPMRVAARLRRRDADLCDAWYLACGRALHEEGRKPHDPEVARALLVEIGASADDWDEALADPTTHDEVKADHFHAVDTYGGFGVPIIVFPAFQDRPAKAVFGPVVVPAPVGTEAMALWDLTVAYTRVTGLYEIKTPKTADDIAFIGRAFTPYLQGRDWQSVQNPAP</sequence>
<gene>
    <name evidence="1" type="ORF">UFOPK1722_01700</name>
</gene>
<dbReference type="Gene3D" id="3.40.30.10">
    <property type="entry name" value="Glutaredoxin"/>
    <property type="match status" value="1"/>
</dbReference>
<dbReference type="PANTHER" id="PTHR42943:SF2">
    <property type="entry name" value="GLUTATHIONE S-TRANSFERASE KAPPA 1"/>
    <property type="match status" value="1"/>
</dbReference>
<dbReference type="GO" id="GO:0004364">
    <property type="term" value="F:glutathione transferase activity"/>
    <property type="evidence" value="ECO:0007669"/>
    <property type="project" value="TreeGrafter"/>
</dbReference>
<dbReference type="Pfam" id="PF22234">
    <property type="entry name" value="Rv2466c-like"/>
    <property type="match status" value="1"/>
</dbReference>
<dbReference type="InterPro" id="IPR053977">
    <property type="entry name" value="Rv2466c-like"/>
</dbReference>
<organism evidence="1">
    <name type="scientific">freshwater metagenome</name>
    <dbReference type="NCBI Taxonomy" id="449393"/>
    <lineage>
        <taxon>unclassified sequences</taxon>
        <taxon>metagenomes</taxon>
        <taxon>ecological metagenomes</taxon>
    </lineage>
</organism>
<accession>A0A6J6FV11</accession>
<proteinExistence type="predicted"/>
<dbReference type="AlphaFoldDB" id="A0A6J6FV11"/>
<dbReference type="GO" id="GO:0005739">
    <property type="term" value="C:mitochondrion"/>
    <property type="evidence" value="ECO:0007669"/>
    <property type="project" value="TreeGrafter"/>
</dbReference>
<dbReference type="EMBL" id="CAEZTS010000191">
    <property type="protein sequence ID" value="CAB4592200.1"/>
    <property type="molecule type" value="Genomic_DNA"/>
</dbReference>
<dbReference type="InterPro" id="IPR051924">
    <property type="entry name" value="GST_Kappa/NadH"/>
</dbReference>
<dbReference type="InterPro" id="IPR036249">
    <property type="entry name" value="Thioredoxin-like_sf"/>
</dbReference>
<dbReference type="SUPFAM" id="SSF52833">
    <property type="entry name" value="Thioredoxin-like"/>
    <property type="match status" value="1"/>
</dbReference>
<evidence type="ECO:0000313" key="1">
    <source>
        <dbReference type="EMBL" id="CAB4592200.1"/>
    </source>
</evidence>
<dbReference type="PANTHER" id="PTHR42943">
    <property type="entry name" value="GLUTATHIONE S-TRANSFERASE KAPPA"/>
    <property type="match status" value="1"/>
</dbReference>
<dbReference type="GO" id="GO:0005777">
    <property type="term" value="C:peroxisome"/>
    <property type="evidence" value="ECO:0007669"/>
    <property type="project" value="TreeGrafter"/>
</dbReference>
<reference evidence="1" key="1">
    <citation type="submission" date="2020-05" db="EMBL/GenBank/DDBJ databases">
        <authorList>
            <person name="Chiriac C."/>
            <person name="Salcher M."/>
            <person name="Ghai R."/>
            <person name="Kavagutti S V."/>
        </authorList>
    </citation>
    <scope>NUCLEOTIDE SEQUENCE</scope>
</reference>
<name>A0A6J6FV11_9ZZZZ</name>
<dbReference type="GO" id="GO:0006749">
    <property type="term" value="P:glutathione metabolic process"/>
    <property type="evidence" value="ECO:0007669"/>
    <property type="project" value="TreeGrafter"/>
</dbReference>
<dbReference type="GO" id="GO:0004602">
    <property type="term" value="F:glutathione peroxidase activity"/>
    <property type="evidence" value="ECO:0007669"/>
    <property type="project" value="TreeGrafter"/>
</dbReference>